<evidence type="ECO:0000256" key="1">
    <source>
        <dbReference type="SAM" id="MobiDB-lite"/>
    </source>
</evidence>
<name>A0ABR9J4U7_9MICC</name>
<dbReference type="RefSeq" id="WP_192590825.1">
    <property type="nucleotide sequence ID" value="NZ_JADBEE010000001.1"/>
</dbReference>
<comment type="caution">
    <text evidence="3">The sequence shown here is derived from an EMBL/GenBank/DDBJ whole genome shotgun (WGS) entry which is preliminary data.</text>
</comment>
<feature type="chain" id="PRO_5046226442" evidence="2">
    <location>
        <begin position="28"/>
        <end position="210"/>
    </location>
</feature>
<accession>A0ABR9J4U7</accession>
<evidence type="ECO:0000313" key="3">
    <source>
        <dbReference type="EMBL" id="MBE1514020.1"/>
    </source>
</evidence>
<feature type="compositionally biased region" description="Acidic residues" evidence="1">
    <location>
        <begin position="60"/>
        <end position="84"/>
    </location>
</feature>
<organism evidence="3 4">
    <name type="scientific">Nesterenkonia halotolerans</name>
    <dbReference type="NCBI Taxonomy" id="225325"/>
    <lineage>
        <taxon>Bacteria</taxon>
        <taxon>Bacillati</taxon>
        <taxon>Actinomycetota</taxon>
        <taxon>Actinomycetes</taxon>
        <taxon>Micrococcales</taxon>
        <taxon>Micrococcaceae</taxon>
        <taxon>Nesterenkonia</taxon>
    </lineage>
</organism>
<dbReference type="PROSITE" id="PS51257">
    <property type="entry name" value="PROKAR_LIPOPROTEIN"/>
    <property type="match status" value="1"/>
</dbReference>
<feature type="signal peptide" evidence="2">
    <location>
        <begin position="1"/>
        <end position="27"/>
    </location>
</feature>
<protein>
    <submittedName>
        <fullName evidence="3">Membrane protein YkoI</fullName>
    </submittedName>
</protein>
<reference evidence="3 4" key="1">
    <citation type="submission" date="2020-10" db="EMBL/GenBank/DDBJ databases">
        <title>Sequencing the genomes of 1000 actinobacteria strains.</title>
        <authorList>
            <person name="Klenk H.-P."/>
        </authorList>
    </citation>
    <scope>NUCLEOTIDE SEQUENCE [LARGE SCALE GENOMIC DNA]</scope>
    <source>
        <strain evidence="3 4">DSM 15474</strain>
    </source>
</reference>
<keyword evidence="4" id="KW-1185">Reference proteome</keyword>
<dbReference type="Proteomes" id="UP000636579">
    <property type="component" value="Unassembled WGS sequence"/>
</dbReference>
<keyword evidence="2" id="KW-0732">Signal</keyword>
<feature type="region of interest" description="Disordered" evidence="1">
    <location>
        <begin position="26"/>
        <end position="86"/>
    </location>
</feature>
<evidence type="ECO:0000313" key="4">
    <source>
        <dbReference type="Proteomes" id="UP000636579"/>
    </source>
</evidence>
<gene>
    <name evidence="3" type="ORF">H4W26_000775</name>
</gene>
<dbReference type="EMBL" id="JADBEE010000001">
    <property type="protein sequence ID" value="MBE1514020.1"/>
    <property type="molecule type" value="Genomic_DNA"/>
</dbReference>
<evidence type="ECO:0000256" key="2">
    <source>
        <dbReference type="SAM" id="SignalP"/>
    </source>
</evidence>
<proteinExistence type="predicted"/>
<feature type="compositionally biased region" description="Acidic residues" evidence="1">
    <location>
        <begin position="29"/>
        <end position="38"/>
    </location>
</feature>
<dbReference type="Gene3D" id="3.10.450.40">
    <property type="match status" value="1"/>
</dbReference>
<sequence length="210" mass="22436">MMNSRWNNSSALLSVAAISALALSSCASEDMESEEDEAQPTATVTETVEAESSETPQSDATEEASADAEPTEDPSDSSEAEGDDGVYQAVEAVVEEYPDAVIMDLDTEGSAYEFTIFEAGSEWELDVDRESFEISNTQEDEIDTDDQANAEAVEIDFAEALRTAADEGGGVPEQADLDEENGAVTWEIELDNGSEVHVDVASGDVDRVDN</sequence>